<evidence type="ECO:0000256" key="6">
    <source>
        <dbReference type="ARBA" id="ARBA00022946"/>
    </source>
</evidence>
<keyword evidence="2" id="KW-0150">Chloroplast</keyword>
<evidence type="ECO:0000256" key="3">
    <source>
        <dbReference type="ARBA" id="ARBA00022640"/>
    </source>
</evidence>
<feature type="region of interest" description="Disordered" evidence="11">
    <location>
        <begin position="244"/>
        <end position="308"/>
    </location>
</feature>
<keyword evidence="5" id="KW-0479">Metal-binding</keyword>
<dbReference type="Gene3D" id="2.102.10.10">
    <property type="entry name" value="Rieske [2Fe-2S] iron-sulphur domain"/>
    <property type="match status" value="1"/>
</dbReference>
<keyword evidence="6" id="KW-0809">Transit peptide</keyword>
<dbReference type="Pfam" id="PF08417">
    <property type="entry name" value="PaO"/>
    <property type="match status" value="1"/>
</dbReference>
<dbReference type="PANTHER" id="PTHR21266">
    <property type="entry name" value="IRON-SULFUR DOMAIN CONTAINING PROTEIN"/>
    <property type="match status" value="1"/>
</dbReference>
<dbReference type="InterPro" id="IPR013626">
    <property type="entry name" value="PaO"/>
</dbReference>
<dbReference type="InterPro" id="IPR017941">
    <property type="entry name" value="Rieske_2Fe-2S"/>
</dbReference>
<gene>
    <name evidence="13" type="ORF">WJX74_002452</name>
</gene>
<feature type="domain" description="Rieske" evidence="12">
    <location>
        <begin position="320"/>
        <end position="421"/>
    </location>
</feature>
<evidence type="ECO:0000256" key="11">
    <source>
        <dbReference type="SAM" id="MobiDB-lite"/>
    </source>
</evidence>
<evidence type="ECO:0000256" key="2">
    <source>
        <dbReference type="ARBA" id="ARBA00022528"/>
    </source>
</evidence>
<dbReference type="GO" id="GO:0051537">
    <property type="term" value="F:2 iron, 2 sulfur cluster binding"/>
    <property type="evidence" value="ECO:0007669"/>
    <property type="project" value="UniProtKB-KW"/>
</dbReference>
<dbReference type="PROSITE" id="PS00570">
    <property type="entry name" value="RING_HYDROXYL_ALPHA"/>
    <property type="match status" value="1"/>
</dbReference>
<dbReference type="GO" id="GO:0009507">
    <property type="term" value="C:chloroplast"/>
    <property type="evidence" value="ECO:0007669"/>
    <property type="project" value="UniProtKB-SubCell"/>
</dbReference>
<keyword evidence="9" id="KW-0411">Iron-sulfur</keyword>
<keyword evidence="14" id="KW-1185">Reference proteome</keyword>
<dbReference type="PROSITE" id="PS51296">
    <property type="entry name" value="RIESKE"/>
    <property type="match status" value="1"/>
</dbReference>
<dbReference type="EMBL" id="JALJOS010000022">
    <property type="protein sequence ID" value="KAK9825972.1"/>
    <property type="molecule type" value="Genomic_DNA"/>
</dbReference>
<dbReference type="Gene3D" id="3.90.380.10">
    <property type="entry name" value="Naphthalene 1,2-dioxygenase Alpha Subunit, Chain A, domain 1"/>
    <property type="match status" value="1"/>
</dbReference>
<dbReference type="GO" id="GO:0005506">
    <property type="term" value="F:iron ion binding"/>
    <property type="evidence" value="ECO:0007669"/>
    <property type="project" value="InterPro"/>
</dbReference>
<sequence>MLAGSPSTFLTGCKPFLPGLPAQRRFSRSSPAATADRTEPELSVPEQLDSSAVSETASGSQSTRTASLKRDPQAKFRQYGESYGGTYVVPADIADWVNGAPRVRLRRPVDRQREQLADLAVLNDRLAGRAGWQIRRRVEFLRTRRRNWEQIYKQLASNDTATTLAMIEEANRKVEAALSEEAQERQSVADLREQLAQLQAEVHAAHERLHVTQERVDSNMERISNMKAEAADLNRIAALPSAEKDTVVGSRALRSPSRQRVSSQSDGSVSGPPSQSTATLSAGSRQQLETQSQPQQQQQRGRNKGLQSSLQLEPGLANHWYPVAFSSRLVKDTLVPFDLLGQPWVLFRDETGSVACVRDECAHRACPLSLGRVIEGRIQCPYHGWEYTGAGECVSMPSTRQCGGVCVSSLACQESDGFVFVWPGSGPVPELPTLATPPEGFVIHAEIEVEVPVEHGLLMENLLDLAHAPFTHTSTFAKGWPIPDAVKFNMAQLMGGSWDPYPIDMSFEPPCCVLSTIGLAQAGKIQKGCRADACKNHLHQLHVCLPSRPGHTRLLYRMSMDFLHWTKFVPGIQQFWKHIAGQVLGEDLVLVKGQQDRMQRGSDTWNFPVSYDKLAVRYRRWRNSLGDPQKAAEQAELASKSKMSAADIFCLEEFECDIRYD</sequence>
<evidence type="ECO:0000256" key="4">
    <source>
        <dbReference type="ARBA" id="ARBA00022714"/>
    </source>
</evidence>
<comment type="caution">
    <text evidence="13">The sequence shown here is derived from an EMBL/GenBank/DDBJ whole genome shotgun (WGS) entry which is preliminary data.</text>
</comment>
<keyword evidence="10" id="KW-0175">Coiled coil</keyword>
<protein>
    <recommendedName>
        <fullName evidence="12">Rieske domain-containing protein</fullName>
    </recommendedName>
</protein>
<evidence type="ECO:0000256" key="9">
    <source>
        <dbReference type="ARBA" id="ARBA00023014"/>
    </source>
</evidence>
<keyword evidence="3" id="KW-0934">Plastid</keyword>
<evidence type="ECO:0000256" key="1">
    <source>
        <dbReference type="ARBA" id="ARBA00004229"/>
    </source>
</evidence>
<dbReference type="SUPFAM" id="SSF55961">
    <property type="entry name" value="Bet v1-like"/>
    <property type="match status" value="1"/>
</dbReference>
<comment type="subcellular location">
    <subcellularLocation>
        <location evidence="1">Plastid</location>
        <location evidence="1">Chloroplast</location>
    </subcellularLocation>
</comment>
<proteinExistence type="predicted"/>
<name>A0AAW1QWU8_9CHLO</name>
<dbReference type="InterPro" id="IPR036922">
    <property type="entry name" value="Rieske_2Fe-2S_sf"/>
</dbReference>
<dbReference type="PANTHER" id="PTHR21266:SF19">
    <property type="entry name" value="CHLOROPHYLLIDE A OXYGENASE, CHLOROPLASTIC"/>
    <property type="match status" value="1"/>
</dbReference>
<feature type="region of interest" description="Disordered" evidence="11">
    <location>
        <begin position="20"/>
        <end position="72"/>
    </location>
</feature>
<evidence type="ECO:0000313" key="13">
    <source>
        <dbReference type="EMBL" id="KAK9825972.1"/>
    </source>
</evidence>
<feature type="compositionally biased region" description="Polar residues" evidence="11">
    <location>
        <begin position="48"/>
        <end position="66"/>
    </location>
</feature>
<keyword evidence="8" id="KW-0408">Iron</keyword>
<evidence type="ECO:0000256" key="7">
    <source>
        <dbReference type="ARBA" id="ARBA00023002"/>
    </source>
</evidence>
<dbReference type="Pfam" id="PF00355">
    <property type="entry name" value="Rieske"/>
    <property type="match status" value="1"/>
</dbReference>
<dbReference type="SUPFAM" id="SSF50022">
    <property type="entry name" value="ISP domain"/>
    <property type="match status" value="1"/>
</dbReference>
<dbReference type="AlphaFoldDB" id="A0AAW1QWU8"/>
<feature type="compositionally biased region" description="Low complexity" evidence="11">
    <location>
        <begin position="286"/>
        <end position="299"/>
    </location>
</feature>
<dbReference type="Proteomes" id="UP001438707">
    <property type="component" value="Unassembled WGS sequence"/>
</dbReference>
<evidence type="ECO:0000256" key="10">
    <source>
        <dbReference type="SAM" id="Coils"/>
    </source>
</evidence>
<evidence type="ECO:0000313" key="14">
    <source>
        <dbReference type="Proteomes" id="UP001438707"/>
    </source>
</evidence>
<dbReference type="InterPro" id="IPR050584">
    <property type="entry name" value="Cholesterol_7-desaturase"/>
</dbReference>
<evidence type="ECO:0000259" key="12">
    <source>
        <dbReference type="PROSITE" id="PS51296"/>
    </source>
</evidence>
<organism evidence="13 14">
    <name type="scientific">Apatococcus lobatus</name>
    <dbReference type="NCBI Taxonomy" id="904363"/>
    <lineage>
        <taxon>Eukaryota</taxon>
        <taxon>Viridiplantae</taxon>
        <taxon>Chlorophyta</taxon>
        <taxon>core chlorophytes</taxon>
        <taxon>Trebouxiophyceae</taxon>
        <taxon>Chlorellales</taxon>
        <taxon>Chlorellaceae</taxon>
        <taxon>Apatococcus</taxon>
    </lineage>
</organism>
<feature type="coiled-coil region" evidence="10">
    <location>
        <begin position="164"/>
        <end position="215"/>
    </location>
</feature>
<reference evidence="13 14" key="1">
    <citation type="journal article" date="2024" name="Nat. Commun.">
        <title>Phylogenomics reveals the evolutionary origins of lichenization in chlorophyte algae.</title>
        <authorList>
            <person name="Puginier C."/>
            <person name="Libourel C."/>
            <person name="Otte J."/>
            <person name="Skaloud P."/>
            <person name="Haon M."/>
            <person name="Grisel S."/>
            <person name="Petersen M."/>
            <person name="Berrin J.G."/>
            <person name="Delaux P.M."/>
            <person name="Dal Grande F."/>
            <person name="Keller J."/>
        </authorList>
    </citation>
    <scope>NUCLEOTIDE SEQUENCE [LARGE SCALE GENOMIC DNA]</scope>
    <source>
        <strain evidence="13 14">SAG 2145</strain>
    </source>
</reference>
<feature type="compositionally biased region" description="Low complexity" evidence="11">
    <location>
        <begin position="254"/>
        <end position="265"/>
    </location>
</feature>
<keyword evidence="7" id="KW-0560">Oxidoreductase</keyword>
<dbReference type="InterPro" id="IPR015881">
    <property type="entry name" value="ARHD_Rieske_2Fe_2S"/>
</dbReference>
<keyword evidence="4" id="KW-0001">2Fe-2S</keyword>
<evidence type="ECO:0000256" key="5">
    <source>
        <dbReference type="ARBA" id="ARBA00022723"/>
    </source>
</evidence>
<dbReference type="GO" id="GO:0010277">
    <property type="term" value="F:chlorophyllide a oxygenase activity"/>
    <property type="evidence" value="ECO:0007669"/>
    <property type="project" value="InterPro"/>
</dbReference>
<accession>A0AAW1QWU8</accession>
<feature type="compositionally biased region" description="Polar residues" evidence="11">
    <location>
        <begin position="266"/>
        <end position="285"/>
    </location>
</feature>
<evidence type="ECO:0000256" key="8">
    <source>
        <dbReference type="ARBA" id="ARBA00023004"/>
    </source>
</evidence>